<name>A0AAN9SNQ6_PSOTE</name>
<keyword evidence="1" id="KW-0472">Membrane</keyword>
<keyword evidence="1" id="KW-0812">Transmembrane</keyword>
<comment type="caution">
    <text evidence="2">The sequence shown here is derived from an EMBL/GenBank/DDBJ whole genome shotgun (WGS) entry which is preliminary data.</text>
</comment>
<sequence length="67" mass="7707">MGKGFCNIIIVVFEMNEKFLLMLSIVNIVLSSCFLILNQRCKKRLREVPEVKTQAFLFCSLDRVPGI</sequence>
<organism evidence="2 3">
    <name type="scientific">Psophocarpus tetragonolobus</name>
    <name type="common">Winged bean</name>
    <name type="synonym">Dolichos tetragonolobus</name>
    <dbReference type="NCBI Taxonomy" id="3891"/>
    <lineage>
        <taxon>Eukaryota</taxon>
        <taxon>Viridiplantae</taxon>
        <taxon>Streptophyta</taxon>
        <taxon>Embryophyta</taxon>
        <taxon>Tracheophyta</taxon>
        <taxon>Spermatophyta</taxon>
        <taxon>Magnoliopsida</taxon>
        <taxon>eudicotyledons</taxon>
        <taxon>Gunneridae</taxon>
        <taxon>Pentapetalae</taxon>
        <taxon>rosids</taxon>
        <taxon>fabids</taxon>
        <taxon>Fabales</taxon>
        <taxon>Fabaceae</taxon>
        <taxon>Papilionoideae</taxon>
        <taxon>50 kb inversion clade</taxon>
        <taxon>NPAAA clade</taxon>
        <taxon>indigoferoid/millettioid clade</taxon>
        <taxon>Phaseoleae</taxon>
        <taxon>Psophocarpus</taxon>
    </lineage>
</organism>
<keyword evidence="1" id="KW-1133">Transmembrane helix</keyword>
<dbReference type="Proteomes" id="UP001386955">
    <property type="component" value="Unassembled WGS sequence"/>
</dbReference>
<dbReference type="AlphaFoldDB" id="A0AAN9SNQ6"/>
<keyword evidence="3" id="KW-1185">Reference proteome</keyword>
<evidence type="ECO:0000313" key="3">
    <source>
        <dbReference type="Proteomes" id="UP001386955"/>
    </source>
</evidence>
<evidence type="ECO:0000313" key="2">
    <source>
        <dbReference type="EMBL" id="KAK7400110.1"/>
    </source>
</evidence>
<evidence type="ECO:0000256" key="1">
    <source>
        <dbReference type="SAM" id="Phobius"/>
    </source>
</evidence>
<accession>A0AAN9SNQ6</accession>
<protein>
    <submittedName>
        <fullName evidence="2">Uncharacterized protein</fullName>
    </submittedName>
</protein>
<gene>
    <name evidence="2" type="ORF">VNO78_11310</name>
</gene>
<feature type="transmembrane region" description="Helical" evidence="1">
    <location>
        <begin position="19"/>
        <end position="37"/>
    </location>
</feature>
<dbReference type="EMBL" id="JAYMYS010000003">
    <property type="protein sequence ID" value="KAK7400110.1"/>
    <property type="molecule type" value="Genomic_DNA"/>
</dbReference>
<dbReference type="PROSITE" id="PS51257">
    <property type="entry name" value="PROKAR_LIPOPROTEIN"/>
    <property type="match status" value="1"/>
</dbReference>
<reference evidence="2 3" key="1">
    <citation type="submission" date="2024-01" db="EMBL/GenBank/DDBJ databases">
        <title>The genomes of 5 underutilized Papilionoideae crops provide insights into root nodulation and disease resistanc.</title>
        <authorList>
            <person name="Jiang F."/>
        </authorList>
    </citation>
    <scope>NUCLEOTIDE SEQUENCE [LARGE SCALE GENOMIC DNA]</scope>
    <source>
        <strain evidence="2">DUOXIRENSHENG_FW03</strain>
        <tissue evidence="2">Leaves</tissue>
    </source>
</reference>
<proteinExistence type="predicted"/>